<dbReference type="OrthoDB" id="9790002at2"/>
<dbReference type="HAMAP" id="MF_01334">
    <property type="entry name" value="Ribosomal_bL25_CTC"/>
    <property type="match status" value="1"/>
</dbReference>
<evidence type="ECO:0000256" key="2">
    <source>
        <dbReference type="ARBA" id="ARBA00022884"/>
    </source>
</evidence>
<dbReference type="NCBIfam" id="TIGR00731">
    <property type="entry name" value="bL25_bact_ctc"/>
    <property type="match status" value="1"/>
</dbReference>
<dbReference type="PANTHER" id="PTHR33284">
    <property type="entry name" value="RIBOSOMAL PROTEIN L25/GLN-TRNA SYNTHETASE, ANTI-CODON-BINDING DOMAIN-CONTAINING PROTEIN"/>
    <property type="match status" value="1"/>
</dbReference>
<keyword evidence="2 5" id="KW-0694">RNA-binding</keyword>
<keyword evidence="3 5" id="KW-0689">Ribosomal protein</keyword>
<dbReference type="InterPro" id="IPR011035">
    <property type="entry name" value="Ribosomal_bL25/Gln-tRNA_synth"/>
</dbReference>
<dbReference type="Proteomes" id="UP000092024">
    <property type="component" value="Unassembled WGS sequence"/>
</dbReference>
<evidence type="ECO:0000256" key="3">
    <source>
        <dbReference type="ARBA" id="ARBA00022980"/>
    </source>
</evidence>
<accession>A0A1A5YAB0</accession>
<dbReference type="PANTHER" id="PTHR33284:SF1">
    <property type="entry name" value="RIBOSOMAL PROTEIN L25_GLN-TRNA SYNTHETASE, ANTI-CODON-BINDING DOMAIN-CONTAINING PROTEIN"/>
    <property type="match status" value="1"/>
</dbReference>
<proteinExistence type="inferred from homology"/>
<dbReference type="Pfam" id="PF01386">
    <property type="entry name" value="Ribosomal_L25p"/>
    <property type="match status" value="1"/>
</dbReference>
<sequence length="217" mass="23588">MAIAIKGDQRPGKTKGELRQLRLAGRIPGVVYGKQLQAPIALSVEERELSALLRTTPNAVLELDIPAHGKQTVMIAEVQRDPLYQTLLHIDFQGINMNEKVRANVRIEAIGDSSGVREGGILQTILHEVEVQCLPGDIPDALEADVSSLGIGENLLIQDLVLPKGIEVVAEPTSVVLTVLAPQKELTEEEKEAQDVESMEAESRSDHAQHKEISTST</sequence>
<comment type="subunit">
    <text evidence="5">Part of the 50S ribosomal subunit; part of the 5S rRNA/L5/L18/L25 subcomplex. Contacts the 5S rRNA. Binds to the 5S rRNA independently of L5 and L18.</text>
</comment>
<comment type="caution">
    <text evidence="9">The sequence shown here is derived from an EMBL/GenBank/DDBJ whole genome shotgun (WGS) entry which is preliminary data.</text>
</comment>
<name>A0A1A5YAB0_9BACL</name>
<evidence type="ECO:0000313" key="10">
    <source>
        <dbReference type="Proteomes" id="UP000092024"/>
    </source>
</evidence>
<feature type="compositionally biased region" description="Acidic residues" evidence="6">
    <location>
        <begin position="187"/>
        <end position="200"/>
    </location>
</feature>
<dbReference type="Gene3D" id="2.40.240.10">
    <property type="entry name" value="Ribosomal Protein L25, Chain P"/>
    <property type="match status" value="1"/>
</dbReference>
<dbReference type="InterPro" id="IPR020057">
    <property type="entry name" value="Ribosomal_bL25_b-dom"/>
</dbReference>
<dbReference type="SUPFAM" id="SSF50715">
    <property type="entry name" value="Ribosomal protein L25-like"/>
    <property type="match status" value="1"/>
</dbReference>
<keyword evidence="10" id="KW-1185">Reference proteome</keyword>
<dbReference type="GO" id="GO:0006412">
    <property type="term" value="P:translation"/>
    <property type="evidence" value="ECO:0007669"/>
    <property type="project" value="UniProtKB-UniRule"/>
</dbReference>
<evidence type="ECO:0000256" key="4">
    <source>
        <dbReference type="ARBA" id="ARBA00023274"/>
    </source>
</evidence>
<evidence type="ECO:0000313" key="9">
    <source>
        <dbReference type="EMBL" id="OBR62566.1"/>
    </source>
</evidence>
<evidence type="ECO:0000256" key="6">
    <source>
        <dbReference type="SAM" id="MobiDB-lite"/>
    </source>
</evidence>
<evidence type="ECO:0000256" key="5">
    <source>
        <dbReference type="HAMAP-Rule" id="MF_01334"/>
    </source>
</evidence>
<dbReference type="CDD" id="cd00495">
    <property type="entry name" value="Ribosomal_L25_TL5_CTC"/>
    <property type="match status" value="1"/>
</dbReference>
<feature type="compositionally biased region" description="Basic and acidic residues" evidence="6">
    <location>
        <begin position="201"/>
        <end position="217"/>
    </location>
</feature>
<protein>
    <recommendedName>
        <fullName evidence="5">Large ribosomal subunit protein bL25</fullName>
    </recommendedName>
    <alternativeName>
        <fullName evidence="5">General stress protein CTC</fullName>
    </alternativeName>
</protein>
<comment type="function">
    <text evidence="5">This is one of the proteins that binds to the 5S RNA in the ribosome where it forms part of the central protuberance.</text>
</comment>
<evidence type="ECO:0000259" key="7">
    <source>
        <dbReference type="Pfam" id="PF01386"/>
    </source>
</evidence>
<organism evidence="9 10">
    <name type="scientific">Paenibacillus oryzae</name>
    <dbReference type="NCBI Taxonomy" id="1844972"/>
    <lineage>
        <taxon>Bacteria</taxon>
        <taxon>Bacillati</taxon>
        <taxon>Bacillota</taxon>
        <taxon>Bacilli</taxon>
        <taxon>Bacillales</taxon>
        <taxon>Paenibacillaceae</taxon>
        <taxon>Paenibacillus</taxon>
    </lineage>
</organism>
<evidence type="ECO:0000256" key="1">
    <source>
        <dbReference type="ARBA" id="ARBA00022730"/>
    </source>
</evidence>
<dbReference type="STRING" id="1844972.A7K91_02865"/>
<keyword evidence="1 5" id="KW-0699">rRNA-binding</keyword>
<feature type="domain" description="Large ribosomal subunit protein bL25 beta" evidence="8">
    <location>
        <begin position="100"/>
        <end position="183"/>
    </location>
</feature>
<dbReference type="AlphaFoldDB" id="A0A1A5YAB0"/>
<dbReference type="RefSeq" id="WP_068686996.1">
    <property type="nucleotide sequence ID" value="NZ_LYPA01000079.1"/>
</dbReference>
<gene>
    <name evidence="5" type="primary">rplY</name>
    <name evidence="5" type="synonym">ctc</name>
    <name evidence="9" type="ORF">A7K91_02865</name>
</gene>
<feature type="domain" description="Large ribosomal subunit protein bL25 L25" evidence="7">
    <location>
        <begin position="6"/>
        <end position="92"/>
    </location>
</feature>
<dbReference type="InterPro" id="IPR037121">
    <property type="entry name" value="Ribosomal_bL25_C"/>
</dbReference>
<dbReference type="InterPro" id="IPR029751">
    <property type="entry name" value="Ribosomal_L25_dom"/>
</dbReference>
<keyword evidence="4 5" id="KW-0687">Ribonucleoprotein</keyword>
<dbReference type="Gene3D" id="2.170.120.20">
    <property type="entry name" value="Ribosomal protein L25, beta domain"/>
    <property type="match status" value="1"/>
</dbReference>
<evidence type="ECO:0000259" key="8">
    <source>
        <dbReference type="Pfam" id="PF14693"/>
    </source>
</evidence>
<dbReference type="InterPro" id="IPR001021">
    <property type="entry name" value="Ribosomal_bL25_long"/>
</dbReference>
<comment type="similarity">
    <text evidence="5">Belongs to the bacterial ribosomal protein bL25 family. CTC subfamily.</text>
</comment>
<dbReference type="Pfam" id="PF14693">
    <property type="entry name" value="Ribosomal_TL5_C"/>
    <property type="match status" value="1"/>
</dbReference>
<dbReference type="GO" id="GO:0003735">
    <property type="term" value="F:structural constituent of ribosome"/>
    <property type="evidence" value="ECO:0007669"/>
    <property type="project" value="InterPro"/>
</dbReference>
<dbReference type="EMBL" id="LYPA01000079">
    <property type="protein sequence ID" value="OBR62566.1"/>
    <property type="molecule type" value="Genomic_DNA"/>
</dbReference>
<reference evidence="9 10" key="1">
    <citation type="submission" date="2016-05" db="EMBL/GenBank/DDBJ databases">
        <title>Paenibacillus oryzae. sp. nov., isolated from the rice root.</title>
        <authorList>
            <person name="Zhang J."/>
            <person name="Zhang X."/>
        </authorList>
    </citation>
    <scope>NUCLEOTIDE SEQUENCE [LARGE SCALE GENOMIC DNA]</scope>
    <source>
        <strain evidence="9 10">1DrF-4</strain>
    </source>
</reference>
<dbReference type="GO" id="GO:0022625">
    <property type="term" value="C:cytosolic large ribosomal subunit"/>
    <property type="evidence" value="ECO:0007669"/>
    <property type="project" value="TreeGrafter"/>
</dbReference>
<dbReference type="InterPro" id="IPR020056">
    <property type="entry name" value="Rbsml_bL25/Gln-tRNA_synth_N"/>
</dbReference>
<dbReference type="InterPro" id="IPR020930">
    <property type="entry name" value="Ribosomal_uL5_bac-type"/>
</dbReference>
<dbReference type="GO" id="GO:0008097">
    <property type="term" value="F:5S rRNA binding"/>
    <property type="evidence" value="ECO:0007669"/>
    <property type="project" value="InterPro"/>
</dbReference>
<feature type="region of interest" description="Disordered" evidence="6">
    <location>
        <begin position="184"/>
        <end position="217"/>
    </location>
</feature>